<dbReference type="Pfam" id="PF03205">
    <property type="entry name" value="MobB"/>
    <property type="match status" value="1"/>
</dbReference>
<dbReference type="EMBL" id="LR131271">
    <property type="protein sequence ID" value="VDR30695.1"/>
    <property type="molecule type" value="Genomic_DNA"/>
</dbReference>
<dbReference type="PANTHER" id="PTHR40072:SF1">
    <property type="entry name" value="MOLYBDOPTERIN-GUANINE DINUCLEOTIDE BIOSYNTHESIS ADAPTER PROTEIN"/>
    <property type="match status" value="1"/>
</dbReference>
<dbReference type="AlphaFoldDB" id="A0A3P8KM39"/>
<dbReference type="InterPro" id="IPR004435">
    <property type="entry name" value="MobB_dom"/>
</dbReference>
<sequence>MIPVLAISAWSGTGKTTLLKQLIPALCAEGLRPGLIKHTHHDMDVDKPGKEQL</sequence>
<evidence type="ECO:0000313" key="2">
    <source>
        <dbReference type="EMBL" id="VDR30695.1"/>
    </source>
</evidence>
<dbReference type="Proteomes" id="UP000274346">
    <property type="component" value="Chromosome"/>
</dbReference>
<evidence type="ECO:0000259" key="1">
    <source>
        <dbReference type="Pfam" id="PF03205"/>
    </source>
</evidence>
<dbReference type="InterPro" id="IPR052539">
    <property type="entry name" value="MGD_biosynthesis_adapter"/>
</dbReference>
<dbReference type="KEGG" id="rtg:NCTC13098_07172"/>
<name>A0A3P8KM39_RAOTE</name>
<dbReference type="Gene3D" id="3.40.50.300">
    <property type="entry name" value="P-loop containing nucleotide triphosphate hydrolases"/>
    <property type="match status" value="1"/>
</dbReference>
<protein>
    <submittedName>
        <fullName evidence="2">Molybdopterin-guanine dinucleotide biosynthesis protein B</fullName>
    </submittedName>
</protein>
<dbReference type="InterPro" id="IPR027417">
    <property type="entry name" value="P-loop_NTPase"/>
</dbReference>
<dbReference type="GO" id="GO:0005525">
    <property type="term" value="F:GTP binding"/>
    <property type="evidence" value="ECO:0007669"/>
    <property type="project" value="InterPro"/>
</dbReference>
<dbReference type="GO" id="GO:0006777">
    <property type="term" value="P:Mo-molybdopterin cofactor biosynthetic process"/>
    <property type="evidence" value="ECO:0007669"/>
    <property type="project" value="InterPro"/>
</dbReference>
<evidence type="ECO:0000313" key="3">
    <source>
        <dbReference type="Proteomes" id="UP000274346"/>
    </source>
</evidence>
<gene>
    <name evidence="2" type="primary">mobB_1</name>
    <name evidence="2" type="ORF">NCTC13098_07172</name>
</gene>
<accession>A0A3P8KM39</accession>
<organism evidence="2 3">
    <name type="scientific">Raoultella terrigena</name>
    <name type="common">Klebsiella terrigena</name>
    <dbReference type="NCBI Taxonomy" id="577"/>
    <lineage>
        <taxon>Bacteria</taxon>
        <taxon>Pseudomonadati</taxon>
        <taxon>Pseudomonadota</taxon>
        <taxon>Gammaproteobacteria</taxon>
        <taxon>Enterobacterales</taxon>
        <taxon>Enterobacteriaceae</taxon>
        <taxon>Klebsiella/Raoultella group</taxon>
        <taxon>Raoultella</taxon>
    </lineage>
</organism>
<proteinExistence type="predicted"/>
<dbReference type="SUPFAM" id="SSF52540">
    <property type="entry name" value="P-loop containing nucleoside triphosphate hydrolases"/>
    <property type="match status" value="1"/>
</dbReference>
<reference evidence="2 3" key="1">
    <citation type="submission" date="2018-12" db="EMBL/GenBank/DDBJ databases">
        <authorList>
            <consortium name="Pathogen Informatics"/>
        </authorList>
    </citation>
    <scope>NUCLEOTIDE SEQUENCE [LARGE SCALE GENOMIC DNA]</scope>
    <source>
        <strain evidence="2 3">NCTC13098</strain>
    </source>
</reference>
<dbReference type="PANTHER" id="PTHR40072">
    <property type="entry name" value="MOLYBDOPTERIN-GUANINE DINUCLEOTIDE BIOSYNTHESIS ADAPTER PROTEIN-RELATED"/>
    <property type="match status" value="1"/>
</dbReference>
<feature type="domain" description="Molybdopterin-guanine dinucleotide biosynthesis protein B (MobB)" evidence="1">
    <location>
        <begin position="4"/>
        <end position="51"/>
    </location>
</feature>